<feature type="transmembrane region" description="Helical" evidence="11">
    <location>
        <begin position="72"/>
        <end position="93"/>
    </location>
</feature>
<proteinExistence type="inferred from homology"/>
<dbReference type="InParanoid" id="A0A7N2MK86"/>
<keyword evidence="6 11" id="KW-0812">Transmembrane</keyword>
<evidence type="ECO:0000256" key="11">
    <source>
        <dbReference type="SAM" id="Phobius"/>
    </source>
</evidence>
<dbReference type="Proteomes" id="UP000594261">
    <property type="component" value="Chromosome 9"/>
</dbReference>
<dbReference type="GO" id="GO:0005886">
    <property type="term" value="C:plasma membrane"/>
    <property type="evidence" value="ECO:0007669"/>
    <property type="project" value="UniProtKB-SubCell"/>
</dbReference>
<evidence type="ECO:0000256" key="10">
    <source>
        <dbReference type="SAM" id="MobiDB-lite"/>
    </source>
</evidence>
<evidence type="ECO:0008006" key="14">
    <source>
        <dbReference type="Google" id="ProtNLM"/>
    </source>
</evidence>
<reference evidence="12" key="2">
    <citation type="submission" date="2021-01" db="UniProtKB">
        <authorList>
            <consortium name="EnsemblPlants"/>
        </authorList>
    </citation>
    <scope>IDENTIFICATION</scope>
</reference>
<feature type="region of interest" description="Disordered" evidence="10">
    <location>
        <begin position="236"/>
        <end position="269"/>
    </location>
</feature>
<name>A0A7N2MK86_QUELO</name>
<dbReference type="FunFam" id="1.20.1280.290:FF:000014">
    <property type="entry name" value="Bidirectional sugar transporter SWEET"/>
    <property type="match status" value="1"/>
</dbReference>
<sequence length="539" mass="60837">MQNTAHFVFGIFGNISALFLFLAPMITFWRIIKSKSTEQFSGIPYAMTLLNCLLSAWYGLPFVSKNNLLVSTINGTGAGIEVIYVLIFIVYAPKKEKTKILGLFAFVLTFFAAVALISLLALHGNTRKLFCGFATAVFSIIMYGSPLSIMRTVIRTKSVEFMPFFLSLFCFLCGTSFFLFGLLGNDPFVYVNNGFGSFLGALQLILYFIYRKNKGKDKDKNENKNKNTAIVSMELGLPDEPNKDKELSNTNGAQDGHGHMSGPHASPIRNRRVMDCRDGGWIVIQPDLTTHGIGHSHRISLGKRSMIRAHSSTFLLRCFSLHSSIFEMFGDSEVTSERTLSVRMGSDDDLTNQSRLKYMLEGSSVFERELASDPSFEEASPFGQCPKEIVLLDNWSVHDFPIDMRDKVFSIVCPKILPVKEAFLVRVFEIPFEERSWKRLVILDTLHAFCGGLVLSKEARRLDQFWRGWSYDFPRPRCPPLPLLVKDKKYAVDTTHSIICDADLDKCSEYETDLLGDFGLYDIVRGLVRMRALQIRCAS</sequence>
<feature type="transmembrane region" description="Helical" evidence="11">
    <location>
        <begin position="129"/>
        <end position="149"/>
    </location>
</feature>
<keyword evidence="9 11" id="KW-0472">Membrane</keyword>
<feature type="transmembrane region" description="Helical" evidence="11">
    <location>
        <begin position="100"/>
        <end position="123"/>
    </location>
</feature>
<dbReference type="EMBL" id="LRBV02000009">
    <property type="status" value="NOT_ANNOTATED_CDS"/>
    <property type="molecule type" value="Genomic_DNA"/>
</dbReference>
<dbReference type="InterPro" id="IPR047664">
    <property type="entry name" value="SWEET"/>
</dbReference>
<dbReference type="PANTHER" id="PTHR10791">
    <property type="entry name" value="RAG1-ACTIVATING PROTEIN 1"/>
    <property type="match status" value="1"/>
</dbReference>
<keyword evidence="13" id="KW-1185">Reference proteome</keyword>
<keyword evidence="5" id="KW-0762">Sugar transport</keyword>
<dbReference type="FunFam" id="1.20.1280.290:FF:000002">
    <property type="entry name" value="Bidirectional sugar transporter SWEET"/>
    <property type="match status" value="1"/>
</dbReference>
<dbReference type="GO" id="GO:0051119">
    <property type="term" value="F:sugar transmembrane transporter activity"/>
    <property type="evidence" value="ECO:0007669"/>
    <property type="project" value="InterPro"/>
</dbReference>
<evidence type="ECO:0000313" key="13">
    <source>
        <dbReference type="Proteomes" id="UP000594261"/>
    </source>
</evidence>
<evidence type="ECO:0000256" key="2">
    <source>
        <dbReference type="ARBA" id="ARBA00007809"/>
    </source>
</evidence>
<dbReference type="AlphaFoldDB" id="A0A7N2MK86"/>
<keyword evidence="3" id="KW-0813">Transport</keyword>
<dbReference type="PANTHER" id="PTHR10791:SF44">
    <property type="entry name" value="BIDIRECTIONAL SUGAR TRANSPORTER SWEET1"/>
    <property type="match status" value="1"/>
</dbReference>
<dbReference type="Gene3D" id="1.20.1280.290">
    <property type="match status" value="2"/>
</dbReference>
<evidence type="ECO:0000256" key="4">
    <source>
        <dbReference type="ARBA" id="ARBA00022475"/>
    </source>
</evidence>
<dbReference type="EnsemblPlants" id="QL09p028826:mrna">
    <property type="protein sequence ID" value="QL09p028826:mrna"/>
    <property type="gene ID" value="QL09p028826"/>
</dbReference>
<dbReference type="Gramene" id="QL09p028826:mrna">
    <property type="protein sequence ID" value="QL09p028826:mrna"/>
    <property type="gene ID" value="QL09p028826"/>
</dbReference>
<dbReference type="InterPro" id="IPR004316">
    <property type="entry name" value="SWEET_rpt"/>
</dbReference>
<keyword evidence="4" id="KW-1003">Cell membrane</keyword>
<evidence type="ECO:0000256" key="6">
    <source>
        <dbReference type="ARBA" id="ARBA00022692"/>
    </source>
</evidence>
<comment type="similarity">
    <text evidence="2">Belongs to the SWEET sugar transporter family.</text>
</comment>
<evidence type="ECO:0000256" key="1">
    <source>
        <dbReference type="ARBA" id="ARBA00004651"/>
    </source>
</evidence>
<keyword evidence="8 11" id="KW-1133">Transmembrane helix</keyword>
<evidence type="ECO:0000256" key="9">
    <source>
        <dbReference type="ARBA" id="ARBA00023136"/>
    </source>
</evidence>
<evidence type="ECO:0000256" key="7">
    <source>
        <dbReference type="ARBA" id="ARBA00022737"/>
    </source>
</evidence>
<feature type="transmembrane region" description="Helical" evidence="11">
    <location>
        <begin position="6"/>
        <end position="31"/>
    </location>
</feature>
<evidence type="ECO:0000256" key="5">
    <source>
        <dbReference type="ARBA" id="ARBA00022597"/>
    </source>
</evidence>
<feature type="transmembrane region" description="Helical" evidence="11">
    <location>
        <begin position="43"/>
        <end position="60"/>
    </location>
</feature>
<feature type="transmembrane region" description="Helical" evidence="11">
    <location>
        <begin position="189"/>
        <end position="210"/>
    </location>
</feature>
<dbReference type="GO" id="GO:0051260">
    <property type="term" value="P:protein homooligomerization"/>
    <property type="evidence" value="ECO:0007669"/>
    <property type="project" value="UniProtKB-ARBA"/>
</dbReference>
<organism evidence="12 13">
    <name type="scientific">Quercus lobata</name>
    <name type="common">Valley oak</name>
    <dbReference type="NCBI Taxonomy" id="97700"/>
    <lineage>
        <taxon>Eukaryota</taxon>
        <taxon>Viridiplantae</taxon>
        <taxon>Streptophyta</taxon>
        <taxon>Embryophyta</taxon>
        <taxon>Tracheophyta</taxon>
        <taxon>Spermatophyta</taxon>
        <taxon>Magnoliopsida</taxon>
        <taxon>eudicotyledons</taxon>
        <taxon>Gunneridae</taxon>
        <taxon>Pentapetalae</taxon>
        <taxon>rosids</taxon>
        <taxon>fabids</taxon>
        <taxon>Fagales</taxon>
        <taxon>Fagaceae</taxon>
        <taxon>Quercus</taxon>
    </lineage>
</organism>
<dbReference type="Pfam" id="PF03083">
    <property type="entry name" value="MtN3_slv"/>
    <property type="match status" value="2"/>
</dbReference>
<evidence type="ECO:0000313" key="12">
    <source>
        <dbReference type="EnsemblPlants" id="QL09p028826:mrna"/>
    </source>
</evidence>
<keyword evidence="7" id="KW-0677">Repeat</keyword>
<evidence type="ECO:0000256" key="3">
    <source>
        <dbReference type="ARBA" id="ARBA00022448"/>
    </source>
</evidence>
<reference evidence="12 13" key="1">
    <citation type="journal article" date="2016" name="G3 (Bethesda)">
        <title>First Draft Assembly and Annotation of the Genome of a California Endemic Oak Quercus lobata Nee (Fagaceae).</title>
        <authorList>
            <person name="Sork V.L."/>
            <person name="Fitz-Gibbon S.T."/>
            <person name="Puiu D."/>
            <person name="Crepeau M."/>
            <person name="Gugger P.F."/>
            <person name="Sherman R."/>
            <person name="Stevens K."/>
            <person name="Langley C.H."/>
            <person name="Pellegrini M."/>
            <person name="Salzberg S.L."/>
        </authorList>
    </citation>
    <scope>NUCLEOTIDE SEQUENCE [LARGE SCALE GENOMIC DNA]</scope>
    <source>
        <strain evidence="12 13">cv. SW786</strain>
    </source>
</reference>
<comment type="subcellular location">
    <subcellularLocation>
        <location evidence="1">Cell membrane</location>
        <topology evidence="1">Multi-pass membrane protein</topology>
    </subcellularLocation>
</comment>
<evidence type="ECO:0000256" key="8">
    <source>
        <dbReference type="ARBA" id="ARBA00022989"/>
    </source>
</evidence>
<feature type="transmembrane region" description="Helical" evidence="11">
    <location>
        <begin position="161"/>
        <end position="183"/>
    </location>
</feature>
<accession>A0A7N2MK86</accession>
<protein>
    <recommendedName>
        <fullName evidence="14">Bidirectional sugar transporter SWEET</fullName>
    </recommendedName>
</protein>